<name>A0ACB7ENH4_NIBAL</name>
<reference evidence="1" key="1">
    <citation type="submission" date="2020-04" db="EMBL/GenBank/DDBJ databases">
        <title>A chromosome-scale assembly and high-density genetic map of the yellow drum (Nibea albiflora) genome.</title>
        <authorList>
            <person name="Xu D."/>
            <person name="Zhang W."/>
            <person name="Chen R."/>
            <person name="Tan P."/>
            <person name="Wang L."/>
            <person name="Song H."/>
            <person name="Tian L."/>
            <person name="Zhu Q."/>
            <person name="Wang B."/>
        </authorList>
    </citation>
    <scope>NUCLEOTIDE SEQUENCE</scope>
    <source>
        <strain evidence="1">ZJHYS-2018</strain>
    </source>
</reference>
<comment type="caution">
    <text evidence="1">The sequence shown here is derived from an EMBL/GenBank/DDBJ whole genome shotgun (WGS) entry which is preliminary data.</text>
</comment>
<gene>
    <name evidence="1" type="ORF">GBF38_007722</name>
</gene>
<protein>
    <submittedName>
        <fullName evidence="1">Uncharacterized protein</fullName>
    </submittedName>
</protein>
<evidence type="ECO:0000313" key="1">
    <source>
        <dbReference type="EMBL" id="KAG8003755.1"/>
    </source>
</evidence>
<dbReference type="EMBL" id="CM024791">
    <property type="protein sequence ID" value="KAG8003755.1"/>
    <property type="molecule type" value="Genomic_DNA"/>
</dbReference>
<accession>A0ACB7ENH4</accession>
<organism evidence="1 2">
    <name type="scientific">Nibea albiflora</name>
    <name type="common">Yellow drum</name>
    <name type="synonym">Corvina albiflora</name>
    <dbReference type="NCBI Taxonomy" id="240163"/>
    <lineage>
        <taxon>Eukaryota</taxon>
        <taxon>Metazoa</taxon>
        <taxon>Chordata</taxon>
        <taxon>Craniata</taxon>
        <taxon>Vertebrata</taxon>
        <taxon>Euteleostomi</taxon>
        <taxon>Actinopterygii</taxon>
        <taxon>Neopterygii</taxon>
        <taxon>Teleostei</taxon>
        <taxon>Neoteleostei</taxon>
        <taxon>Acanthomorphata</taxon>
        <taxon>Eupercaria</taxon>
        <taxon>Sciaenidae</taxon>
        <taxon>Nibea</taxon>
    </lineage>
</organism>
<sequence length="483" mass="54864">MGTENMVVRDLQRHLRRNGVDDRAAERSYITGASTANQRIESWWGVMRKEGLEPWITLLAELKDEGFFAGDFIDKALSQFCFMPIIQIKSQNFDLALIIQLIYCIGHINMYLQAKTSAAVAYILIFKFLDYIFFKFALHQKFSQPSYYMGMCIAAPEKKLGYIHQLASWTLVIYWSRSHWHNHPISQALQAHMQPSHASWGSVAASMNTEFRRIDKFATGVPGSRVIVTDNWVLKVTTYYVYMALQSECHVTVTESKQHQMSPDSASPAQILTLRVGSINPAVKPFAIRLNSTEYPELREKLHVPIRNSANVVIRHTIGELFLETFRAQVDLNQPYTLPSGQEIEPCIGCMQVPASTKLVRLCHVEGACVHSCMCGLVSAFSEQVKNQQEEGKVTVSPEAEWVLLKVIKRKWSESRWTGPYKVTERTSHTVRLRGKDETWFHWSQCAGVEKPQRSLTKVQEDLQAESTEPAGSEEDPTSKGAE</sequence>
<keyword evidence="2" id="KW-1185">Reference proteome</keyword>
<evidence type="ECO:0000313" key="2">
    <source>
        <dbReference type="Proteomes" id="UP000805704"/>
    </source>
</evidence>
<dbReference type="Proteomes" id="UP000805704">
    <property type="component" value="Chromosome 3"/>
</dbReference>
<proteinExistence type="predicted"/>